<name>A0ABQ5NYU0_9ACTN</name>
<evidence type="ECO:0000313" key="3">
    <source>
        <dbReference type="Proteomes" id="UP001291653"/>
    </source>
</evidence>
<feature type="domain" description="Endonuclease/exonuclease/phosphatase" evidence="1">
    <location>
        <begin position="14"/>
        <end position="286"/>
    </location>
</feature>
<gene>
    <name evidence="2" type="ORF">SYYSPA8_14495</name>
</gene>
<organism evidence="2 3">
    <name type="scientific">Streptomyces yaizuensis</name>
    <dbReference type="NCBI Taxonomy" id="2989713"/>
    <lineage>
        <taxon>Bacteria</taxon>
        <taxon>Bacillati</taxon>
        <taxon>Actinomycetota</taxon>
        <taxon>Actinomycetes</taxon>
        <taxon>Kitasatosporales</taxon>
        <taxon>Streptomycetaceae</taxon>
        <taxon>Streptomyces</taxon>
    </lineage>
</organism>
<evidence type="ECO:0000313" key="2">
    <source>
        <dbReference type="EMBL" id="GLF95518.1"/>
    </source>
</evidence>
<dbReference type="Pfam" id="PF03372">
    <property type="entry name" value="Exo_endo_phos"/>
    <property type="match status" value="1"/>
</dbReference>
<dbReference type="InterPro" id="IPR005135">
    <property type="entry name" value="Endo/exonuclease/phosphatase"/>
</dbReference>
<reference evidence="2 3" key="1">
    <citation type="submission" date="2022-10" db="EMBL/GenBank/DDBJ databases">
        <title>Draft genome sequence of Streptomyces sp. YSPA8.</title>
        <authorList>
            <person name="Moriuchi R."/>
            <person name="Dohra H."/>
            <person name="Yamamura H."/>
            <person name="Kodani S."/>
        </authorList>
    </citation>
    <scope>NUCLEOTIDE SEQUENCE [LARGE SCALE GENOMIC DNA]</scope>
    <source>
        <strain evidence="2 3">YSPA8</strain>
    </source>
</reference>
<dbReference type="InterPro" id="IPR036691">
    <property type="entry name" value="Endo/exonu/phosph_ase_sf"/>
</dbReference>
<dbReference type="EMBL" id="BSBI01000005">
    <property type="protein sequence ID" value="GLF95518.1"/>
    <property type="molecule type" value="Genomic_DNA"/>
</dbReference>
<protein>
    <submittedName>
        <fullName evidence="2">Endonuclease/exonuclease/phosphatase family protein</fullName>
    </submittedName>
</protein>
<dbReference type="GO" id="GO:0004519">
    <property type="term" value="F:endonuclease activity"/>
    <property type="evidence" value="ECO:0007669"/>
    <property type="project" value="UniProtKB-KW"/>
</dbReference>
<keyword evidence="2" id="KW-0378">Hydrolase</keyword>
<keyword evidence="2" id="KW-0255">Endonuclease</keyword>
<proteinExistence type="predicted"/>
<keyword evidence="2" id="KW-0540">Nuclease</keyword>
<keyword evidence="3" id="KW-1185">Reference proteome</keyword>
<comment type="caution">
    <text evidence="2">The sequence shown here is derived from an EMBL/GenBank/DDBJ whole genome shotgun (WGS) entry which is preliminary data.</text>
</comment>
<evidence type="ECO:0000259" key="1">
    <source>
        <dbReference type="Pfam" id="PF03372"/>
    </source>
</evidence>
<sequence length="321" mass="35073">MSLPRFGERTFTLMTANLEHDGGPDENGAPPPRWIEAHEAVFAPFKPDVLFRQEATYSHFHGWRRLHTAESVLGMRGFLSAPRVSRNATALFIRPDVLDVLEHHEHRDPWRAPPTNVVARLQGAENPLTLMSWHCGFPTPSGRVREAEEILAVADKTKKGWGFVGAGDCNEYPVPVGESVPLIDWASPDITDRVHMMQRTTEGPDGSRVSCTSVDRLLLSAGLHDPARYAAHYLGQPGALAATAGHAPSAKGQGGPRRIDRLYLDPWLVQAVLEVFPVDMTGVSDHHAVVAVLSYSKAVEALARSFEPLAPVELTPTGGAR</sequence>
<accession>A0ABQ5NYU0</accession>
<dbReference type="Proteomes" id="UP001291653">
    <property type="component" value="Unassembled WGS sequence"/>
</dbReference>
<dbReference type="Gene3D" id="3.60.10.10">
    <property type="entry name" value="Endonuclease/exonuclease/phosphatase"/>
    <property type="match status" value="1"/>
</dbReference>
<dbReference type="SUPFAM" id="SSF56219">
    <property type="entry name" value="DNase I-like"/>
    <property type="match status" value="1"/>
</dbReference>
<dbReference type="RefSeq" id="WP_323447576.1">
    <property type="nucleotide sequence ID" value="NZ_BSBI01000005.1"/>
</dbReference>